<sequence length="819" mass="92935">MSNVQKKPKKAQAASTKTGLKILSGSPNRKLSQQEKKRFVTAMKKRKAANPQTAQDTIPYLRMYRDGVCRVTERLYTKMLEFQDITYQLANNEDKTVIFENYCDFLNYFDSSITVQFTFINQSVNMKDYEKTIDIPPQGDGLDDIRNEYVGMLKDQLAKGNNGLQKHKYITFGIEADDPIIARQRLERIEMDVKNNFKVLGVRVSPLNGYDRLKVLHDIFHADSKEPFIFNWDLTYQTGLSTKDFIAPTSFSFREDRTFTIGRKIGAVSYLQILAPELSDRMLADYLDIDTDLIVNMHIRSIDQNAAVKLVKRKITDLDKMKIEEQKKAVRSGYDMDIIPSDLSTYGDEAKNLLKDLQSRNERMFLVTVLVMNTADDKKKLDNAIFAAAGVAQKYNCTLKPLDFQQENALASSLPLGRNLIPIQRGLTTSSTAIFVPFTTQELFSRSKQALYYGLNALSNNMIMADRKELKTPNGLILGTPGAGKSFSAKREIVNVVLLTNDQILVCDPESEYGPLTLKLGGQVIELSPNSKQFINPLDINLNYSEDDNPLTLKSDFVLSFCELICGGRNGLEPIERTVIDRCVSLIYRDYIANPKPENVPVLGDLYRALRDQPEPEAQRVATALEMYVTGTLNVFNNRTNITGLSDKRMITFDIRRLGKALKKLGMLILEDQAWNMVTVNRFEGHRATRFYIDEFHLLFKDPQTAAYSVEIWQRFRKWNGIPTGITQNVKTLLLSPEIENIFDNSDFVYMLNQAPGDRSRISKALGLSPQQLSYITNSNEGEGLLYFGDTVIPFADHFPKDTLLYTTMTTKPSETNGV</sequence>
<dbReference type="PANTHER" id="PTHR30121">
    <property type="entry name" value="UNCHARACTERIZED PROTEIN YJGR-RELATED"/>
    <property type="match status" value="1"/>
</dbReference>
<evidence type="ECO:0000313" key="3">
    <source>
        <dbReference type="Proteomes" id="UP000034076"/>
    </source>
</evidence>
<comment type="caution">
    <text evidence="2">The sequence shown here is derived from an EMBL/GenBank/DDBJ whole genome shotgun (WGS) entry which is preliminary data.</text>
</comment>
<dbReference type="Gene3D" id="3.40.50.300">
    <property type="entry name" value="P-loop containing nucleotide triphosphate hydrolases"/>
    <property type="match status" value="1"/>
</dbReference>
<dbReference type="STRING" id="270498.CHK_0649"/>
<feature type="compositionally biased region" description="Basic residues" evidence="1">
    <location>
        <begin position="1"/>
        <end position="10"/>
    </location>
</feature>
<reference evidence="2 3" key="1">
    <citation type="submission" date="2015-04" db="EMBL/GenBank/DDBJ databases">
        <title>Draft genome sequence of bacteremic isolate Catabacter hongkongensis type strain HKU16T.</title>
        <authorList>
            <person name="Lau S.K."/>
            <person name="Teng J.L."/>
            <person name="Huang Y."/>
            <person name="Curreem S.O."/>
            <person name="Tsui S.K."/>
            <person name="Woo P.C."/>
        </authorList>
    </citation>
    <scope>NUCLEOTIDE SEQUENCE [LARGE SCALE GENOMIC DNA]</scope>
    <source>
        <strain evidence="2 3">HKU16</strain>
    </source>
</reference>
<evidence type="ECO:0000256" key="1">
    <source>
        <dbReference type="SAM" id="MobiDB-lite"/>
    </source>
</evidence>
<gene>
    <name evidence="2" type="ORF">CHK_0649</name>
</gene>
<organism evidence="2 3">
    <name type="scientific">Christensenella hongkongensis</name>
    <dbReference type="NCBI Taxonomy" id="270498"/>
    <lineage>
        <taxon>Bacteria</taxon>
        <taxon>Bacillati</taxon>
        <taxon>Bacillota</taxon>
        <taxon>Clostridia</taxon>
        <taxon>Christensenellales</taxon>
        <taxon>Christensenellaceae</taxon>
        <taxon>Christensenella</taxon>
    </lineage>
</organism>
<keyword evidence="3" id="KW-1185">Reference proteome</keyword>
<proteinExistence type="predicted"/>
<dbReference type="NCBIfam" id="NF045971">
    <property type="entry name" value="conju_CD1110"/>
    <property type="match status" value="1"/>
</dbReference>
<accession>A0A0M2NLI1</accession>
<evidence type="ECO:0000313" key="2">
    <source>
        <dbReference type="EMBL" id="KKI51836.1"/>
    </source>
</evidence>
<dbReference type="InterPro" id="IPR051162">
    <property type="entry name" value="T4SS_component"/>
</dbReference>
<dbReference type="Proteomes" id="UP000034076">
    <property type="component" value="Unassembled WGS sequence"/>
</dbReference>
<protein>
    <submittedName>
        <fullName evidence="2">TrsE-like protein</fullName>
    </submittedName>
</protein>
<name>A0A0M2NLI1_9FIRM</name>
<feature type="region of interest" description="Disordered" evidence="1">
    <location>
        <begin position="1"/>
        <end position="34"/>
    </location>
</feature>
<dbReference type="AlphaFoldDB" id="A0A0M2NLI1"/>
<dbReference type="EMBL" id="LAYJ01000061">
    <property type="protein sequence ID" value="KKI51836.1"/>
    <property type="molecule type" value="Genomic_DNA"/>
</dbReference>
<dbReference type="PATRIC" id="fig|270498.16.peg.1658"/>
<dbReference type="InterPro" id="IPR027417">
    <property type="entry name" value="P-loop_NTPase"/>
</dbReference>
<dbReference type="Gene3D" id="1.10.8.730">
    <property type="match status" value="1"/>
</dbReference>
<dbReference type="SUPFAM" id="SSF52540">
    <property type="entry name" value="P-loop containing nucleoside triphosphate hydrolases"/>
    <property type="match status" value="1"/>
</dbReference>
<dbReference type="PANTHER" id="PTHR30121:SF6">
    <property type="entry name" value="SLR6007 PROTEIN"/>
    <property type="match status" value="1"/>
</dbReference>